<name>A0ABY5I1W1_9FIRM</name>
<accession>A0ABY5I1W1</accession>
<keyword evidence="2" id="KW-1185">Reference proteome</keyword>
<sequence length="209" mass="23936">MNKQVIRHYLRAKTLMDAHSEQLIDECIQEVKQIAQFKVVYQLYCLSHQPLMLEEVKLLLDSKDLAFYLQECKQCMIIACTLGVLIDRQMKYYEHLDMSKAVVFDAVSNAYLEECCDAYQKTLGFESYTFRLAPGYGDIPLELNKSFASLLEMNKKLGVSFNDAGLLIPMKSMIGIVGIGQKVKKTCLSCLRKESCELRRGGQRCYVKD</sequence>
<proteinExistence type="predicted"/>
<dbReference type="Proteomes" id="UP001060112">
    <property type="component" value="Chromosome"/>
</dbReference>
<organism evidence="1 2">
    <name type="scientific">Allocoprobacillus halotolerans</name>
    <dbReference type="NCBI Taxonomy" id="2944914"/>
    <lineage>
        <taxon>Bacteria</taxon>
        <taxon>Bacillati</taxon>
        <taxon>Bacillota</taxon>
        <taxon>Erysipelotrichia</taxon>
        <taxon>Erysipelotrichales</taxon>
        <taxon>Erysipelotrichaceae</taxon>
        <taxon>Allocoprobacillus</taxon>
    </lineage>
</organism>
<gene>
    <name evidence="1" type="ORF">NMU03_00545</name>
</gene>
<evidence type="ECO:0000313" key="1">
    <source>
        <dbReference type="EMBL" id="UTY39357.1"/>
    </source>
</evidence>
<evidence type="ECO:0000313" key="2">
    <source>
        <dbReference type="Proteomes" id="UP001060112"/>
    </source>
</evidence>
<dbReference type="InterPro" id="IPR037010">
    <property type="entry name" value="VitB12-dep_Met_synth_activ_sf"/>
</dbReference>
<dbReference type="Gene3D" id="3.40.109.40">
    <property type="match status" value="1"/>
</dbReference>
<dbReference type="EMBL" id="CP101620">
    <property type="protein sequence ID" value="UTY39357.1"/>
    <property type="molecule type" value="Genomic_DNA"/>
</dbReference>
<protein>
    <submittedName>
        <fullName evidence="1">ABC transporter substrate-binding protein</fullName>
    </submittedName>
</protein>
<reference evidence="1" key="1">
    <citation type="submission" date="2022-07" db="EMBL/GenBank/DDBJ databases">
        <title>Faecal culturing of patients with breast cancer.</title>
        <authorList>
            <person name="Teng N.M.Y."/>
            <person name="Kiu R."/>
            <person name="Evans R."/>
            <person name="Baker D.J."/>
            <person name="Zenner C."/>
            <person name="Robinson S.D."/>
            <person name="Hall L.J."/>
        </authorList>
    </citation>
    <scope>NUCLEOTIDE SEQUENCE</scope>
    <source>
        <strain evidence="1">LH1062</strain>
    </source>
</reference>
<dbReference type="RefSeq" id="WP_290140399.1">
    <property type="nucleotide sequence ID" value="NZ_CP101620.1"/>
</dbReference>
<dbReference type="SUPFAM" id="SSF56507">
    <property type="entry name" value="Methionine synthase activation domain-like"/>
    <property type="match status" value="1"/>
</dbReference>